<evidence type="ECO:0000313" key="3">
    <source>
        <dbReference type="Proteomes" id="UP000019763"/>
    </source>
</evidence>
<comment type="caution">
    <text evidence="2">The sequence shown here is derived from an EMBL/GenBank/DDBJ whole genome shotgun (WGS) entry which is preliminary data.</text>
</comment>
<feature type="region of interest" description="Disordered" evidence="1">
    <location>
        <begin position="393"/>
        <end position="446"/>
    </location>
</feature>
<evidence type="ECO:0000313" key="2">
    <source>
        <dbReference type="EMBL" id="EZG63293.1"/>
    </source>
</evidence>
<feature type="region of interest" description="Disordered" evidence="1">
    <location>
        <begin position="94"/>
        <end position="180"/>
    </location>
</feature>
<dbReference type="Proteomes" id="UP000019763">
    <property type="component" value="Unassembled WGS sequence"/>
</dbReference>
<dbReference type="GeneID" id="22913097"/>
<name>A0A023B5U9_GRENI</name>
<dbReference type="RefSeq" id="XP_011130685.1">
    <property type="nucleotide sequence ID" value="XM_011132383.1"/>
</dbReference>
<dbReference type="AlphaFoldDB" id="A0A023B5U9"/>
<feature type="compositionally biased region" description="Basic and acidic residues" evidence="1">
    <location>
        <begin position="109"/>
        <end position="133"/>
    </location>
</feature>
<accession>A0A023B5U9</accession>
<evidence type="ECO:0000256" key="1">
    <source>
        <dbReference type="SAM" id="MobiDB-lite"/>
    </source>
</evidence>
<sequence>MLSPALSPAGGVRKRTRIAEMLESSRKKRQVLREDLEKDRHRDLRRVGVEVGSKVYVRYEYDDLLEEENTEEPIVLESKVVWWPAKVCLYRGPGSYAPGGTEDGILRPVRKDGASSRKEVSAQEEDSGRKAEDEAGEEEQDVKDGPEAGQEVKEGPEAGQEVEGEQEGGSTVSEVAAGVDGSREPAVLRIHAEEESSSVCTRVCSDTSVCTETVVRTMCSEEGAEGEERLYKAAEVFESMRASFSRGAYVDRMAELVRQNEDKVVYLLNYEGRDEFPPESVPCFFLDKENLVHLHQAWGFAAYRTDLVPSDEEEEGLFLDDLDSGSIVGQIADKVITVISRFYKHAETLNTKSISADDVWAYFDQIPEVTLILSKRPNQTGPVEDHSIVHVTSNFTPTDFPEPAGDTSPLEASSAQLTDGENVRINDQLETTPSLQDAPFPRRPDP</sequence>
<reference evidence="2" key="1">
    <citation type="submission" date="2013-12" db="EMBL/GenBank/DDBJ databases">
        <authorList>
            <person name="Omoto C.K."/>
            <person name="Sibley D."/>
            <person name="Venepally P."/>
            <person name="Hadjithomas M."/>
            <person name="Karamycheva S."/>
            <person name="Brunk B."/>
            <person name="Roos D."/>
            <person name="Caler E."/>
            <person name="Lorenzi H."/>
        </authorList>
    </citation>
    <scope>NUCLEOTIDE SEQUENCE</scope>
</reference>
<feature type="compositionally biased region" description="Basic and acidic residues" evidence="1">
    <location>
        <begin position="142"/>
        <end position="156"/>
    </location>
</feature>
<organism evidence="2 3">
    <name type="scientific">Gregarina niphandrodes</name>
    <name type="common">Septate eugregarine</name>
    <dbReference type="NCBI Taxonomy" id="110365"/>
    <lineage>
        <taxon>Eukaryota</taxon>
        <taxon>Sar</taxon>
        <taxon>Alveolata</taxon>
        <taxon>Apicomplexa</taxon>
        <taxon>Conoidasida</taxon>
        <taxon>Gregarinasina</taxon>
        <taxon>Eugregarinorida</taxon>
        <taxon>Gregarinidae</taxon>
        <taxon>Gregarina</taxon>
    </lineage>
</organism>
<feature type="compositionally biased region" description="Polar residues" evidence="1">
    <location>
        <begin position="410"/>
        <end position="419"/>
    </location>
</feature>
<dbReference type="EMBL" id="AFNH02000654">
    <property type="protein sequence ID" value="EZG63293.1"/>
    <property type="molecule type" value="Genomic_DNA"/>
</dbReference>
<gene>
    <name evidence="2" type="ORF">GNI_086980</name>
</gene>
<dbReference type="VEuPathDB" id="CryptoDB:GNI_086980"/>
<keyword evidence="3" id="KW-1185">Reference proteome</keyword>
<proteinExistence type="predicted"/>
<protein>
    <submittedName>
        <fullName evidence="2">Uncharacterized protein</fullName>
    </submittedName>
</protein>